<keyword evidence="1" id="KW-0472">Membrane</keyword>
<feature type="transmembrane region" description="Helical" evidence="1">
    <location>
        <begin position="102"/>
        <end position="125"/>
    </location>
</feature>
<proteinExistence type="predicted"/>
<dbReference type="EMBL" id="PUIB01000014">
    <property type="protein sequence ID" value="PQO35605.1"/>
    <property type="molecule type" value="Genomic_DNA"/>
</dbReference>
<gene>
    <name evidence="3" type="ORF">C5Y93_06530</name>
    <name evidence="2" type="ORF">C5Y98_13255</name>
</gene>
<feature type="transmembrane region" description="Helical" evidence="1">
    <location>
        <begin position="131"/>
        <end position="152"/>
    </location>
</feature>
<evidence type="ECO:0000313" key="3">
    <source>
        <dbReference type="EMBL" id="PQO46805.1"/>
    </source>
</evidence>
<dbReference type="Proteomes" id="UP000237819">
    <property type="component" value="Unassembled WGS sequence"/>
</dbReference>
<feature type="transmembrane region" description="Helical" evidence="1">
    <location>
        <begin position="164"/>
        <end position="184"/>
    </location>
</feature>
<feature type="transmembrane region" description="Helical" evidence="1">
    <location>
        <begin position="63"/>
        <end position="82"/>
    </location>
</feature>
<feature type="transmembrane region" description="Helical" evidence="1">
    <location>
        <begin position="38"/>
        <end position="57"/>
    </location>
</feature>
<evidence type="ECO:0000313" key="2">
    <source>
        <dbReference type="EMBL" id="PQO35605.1"/>
    </source>
</evidence>
<evidence type="ECO:0000313" key="5">
    <source>
        <dbReference type="Proteomes" id="UP000239388"/>
    </source>
</evidence>
<name>A0A2S8FTU2_9BACT</name>
<feature type="transmembrane region" description="Helical" evidence="1">
    <location>
        <begin position="224"/>
        <end position="244"/>
    </location>
</feature>
<protein>
    <submittedName>
        <fullName evidence="2">Peptidoglycan-binding protein</fullName>
    </submittedName>
</protein>
<dbReference type="AlphaFoldDB" id="A0A2S8FTU2"/>
<dbReference type="OrthoDB" id="1418968at2"/>
<sequence>MNSELWSVLGLALLPAAGNFGGGLLAEWLRPSSTTLNRALHASAGIILAVICVEVMPEALKNTSVWILAIAFMLGGMAYLSVEAGIEAWQKRTPGGAGTGAWMVYVAVAADLLGDGLLIGTGSAISTKLAFVLAIGQVLADIPEGFAVIANFRDKGIGRAGRLWIAASFTLPVVIAAALSYFLLRNQSETLKMSALVFVAGLYSLAAVEDMLREAHESAEDSRWSAMSFLAGFALFLIVSKELIG</sequence>
<feature type="transmembrane region" description="Helical" evidence="1">
    <location>
        <begin position="190"/>
        <end position="212"/>
    </location>
</feature>
<comment type="caution">
    <text evidence="2">The sequence shown here is derived from an EMBL/GenBank/DDBJ whole genome shotgun (WGS) entry which is preliminary data.</text>
</comment>
<evidence type="ECO:0000256" key="1">
    <source>
        <dbReference type="SAM" id="Phobius"/>
    </source>
</evidence>
<dbReference type="RefSeq" id="WP_105334603.1">
    <property type="nucleotide sequence ID" value="NZ_PUHZ01000007.1"/>
</dbReference>
<dbReference type="Proteomes" id="UP000239388">
    <property type="component" value="Unassembled WGS sequence"/>
</dbReference>
<feature type="transmembrane region" description="Helical" evidence="1">
    <location>
        <begin position="6"/>
        <end position="26"/>
    </location>
</feature>
<dbReference type="EMBL" id="PUHZ01000007">
    <property type="protein sequence ID" value="PQO46805.1"/>
    <property type="molecule type" value="Genomic_DNA"/>
</dbReference>
<evidence type="ECO:0000313" key="4">
    <source>
        <dbReference type="Proteomes" id="UP000237819"/>
    </source>
</evidence>
<keyword evidence="1" id="KW-0812">Transmembrane</keyword>
<organism evidence="2 5">
    <name type="scientific">Blastopirellula marina</name>
    <dbReference type="NCBI Taxonomy" id="124"/>
    <lineage>
        <taxon>Bacteria</taxon>
        <taxon>Pseudomonadati</taxon>
        <taxon>Planctomycetota</taxon>
        <taxon>Planctomycetia</taxon>
        <taxon>Pirellulales</taxon>
        <taxon>Pirellulaceae</taxon>
        <taxon>Blastopirellula</taxon>
    </lineage>
</organism>
<accession>A0A2S8FTU2</accession>
<keyword evidence="1" id="KW-1133">Transmembrane helix</keyword>
<reference evidence="4 5" key="1">
    <citation type="submission" date="2018-02" db="EMBL/GenBank/DDBJ databases">
        <title>Comparative genomes isolates from brazilian mangrove.</title>
        <authorList>
            <person name="Araujo J.E."/>
            <person name="Taketani R.G."/>
            <person name="Silva M.C.P."/>
            <person name="Loureco M.V."/>
            <person name="Andreote F.D."/>
        </authorList>
    </citation>
    <scope>NUCLEOTIDE SEQUENCE [LARGE SCALE GENOMIC DNA]</scope>
    <source>
        <strain evidence="2 5">NAP PRIS-MGV</strain>
        <strain evidence="3 4">Nap-Phe MGV</strain>
    </source>
</reference>